<dbReference type="Pfam" id="PF00400">
    <property type="entry name" value="WD40"/>
    <property type="match status" value="3"/>
</dbReference>
<evidence type="ECO:0000259" key="7">
    <source>
        <dbReference type="Pfam" id="PF08154"/>
    </source>
</evidence>
<dbReference type="AlphaFoldDB" id="A0A2C6KSY6"/>
<evidence type="ECO:0000256" key="2">
    <source>
        <dbReference type="ARBA" id="ARBA00022574"/>
    </source>
</evidence>
<comment type="subcellular location">
    <subcellularLocation>
        <location evidence="1">Nucleus</location>
        <location evidence="1">Nucleolus</location>
    </subcellularLocation>
</comment>
<dbReference type="VEuPathDB" id="ToxoDB:CSUI_005689"/>
<evidence type="ECO:0000256" key="3">
    <source>
        <dbReference type="ARBA" id="ARBA00022737"/>
    </source>
</evidence>
<evidence type="ECO:0000313" key="8">
    <source>
        <dbReference type="EMBL" id="PHJ20487.1"/>
    </source>
</evidence>
<dbReference type="SMART" id="SM00320">
    <property type="entry name" value="WD40"/>
    <property type="match status" value="5"/>
</dbReference>
<dbReference type="Gene3D" id="2.130.10.10">
    <property type="entry name" value="YVTN repeat-like/Quinoprotein amine dehydrogenase"/>
    <property type="match status" value="2"/>
</dbReference>
<dbReference type="GeneID" id="94429070"/>
<dbReference type="EMBL" id="MIGC01002743">
    <property type="protein sequence ID" value="PHJ20487.1"/>
    <property type="molecule type" value="Genomic_DNA"/>
</dbReference>
<dbReference type="Pfam" id="PF08154">
    <property type="entry name" value="NLE"/>
    <property type="match status" value="1"/>
</dbReference>
<organism evidence="8 9">
    <name type="scientific">Cystoisospora suis</name>
    <dbReference type="NCBI Taxonomy" id="483139"/>
    <lineage>
        <taxon>Eukaryota</taxon>
        <taxon>Sar</taxon>
        <taxon>Alveolata</taxon>
        <taxon>Apicomplexa</taxon>
        <taxon>Conoidasida</taxon>
        <taxon>Coccidia</taxon>
        <taxon>Eucoccidiorida</taxon>
        <taxon>Eimeriorina</taxon>
        <taxon>Sarcocystidae</taxon>
        <taxon>Cystoisospora</taxon>
    </lineage>
</organism>
<dbReference type="PROSITE" id="PS00678">
    <property type="entry name" value="WD_REPEATS_1"/>
    <property type="match status" value="1"/>
</dbReference>
<reference evidence="8 9" key="1">
    <citation type="journal article" date="2017" name="Int. J. Parasitol.">
        <title>The genome of the protozoan parasite Cystoisospora suis and a reverse vaccinology approach to identify vaccine candidates.</title>
        <authorList>
            <person name="Palmieri N."/>
            <person name="Shrestha A."/>
            <person name="Ruttkowski B."/>
            <person name="Beck T."/>
            <person name="Vogl C."/>
            <person name="Tomley F."/>
            <person name="Blake D.P."/>
            <person name="Joachim A."/>
        </authorList>
    </citation>
    <scope>NUCLEOTIDE SEQUENCE [LARGE SCALE GENOMIC DNA]</scope>
    <source>
        <strain evidence="8 9">Wien I</strain>
    </source>
</reference>
<feature type="compositionally biased region" description="Basic and acidic residues" evidence="6">
    <location>
        <begin position="13"/>
        <end position="25"/>
    </location>
</feature>
<gene>
    <name evidence="8" type="ORF">CSUI_005689</name>
</gene>
<feature type="compositionally biased region" description="Basic and acidic residues" evidence="6">
    <location>
        <begin position="321"/>
        <end position="331"/>
    </location>
</feature>
<keyword evidence="3" id="KW-0677">Repeat</keyword>
<dbReference type="InterPro" id="IPR015943">
    <property type="entry name" value="WD40/YVTN_repeat-like_dom_sf"/>
</dbReference>
<evidence type="ECO:0000256" key="4">
    <source>
        <dbReference type="ARBA" id="ARBA00023242"/>
    </source>
</evidence>
<dbReference type="RefSeq" id="XP_067922175.1">
    <property type="nucleotide sequence ID" value="XM_068065859.1"/>
</dbReference>
<dbReference type="PROSITE" id="PS50294">
    <property type="entry name" value="WD_REPEATS_REGION"/>
    <property type="match status" value="1"/>
</dbReference>
<keyword evidence="4" id="KW-0539">Nucleus</keyword>
<dbReference type="InterPro" id="IPR036322">
    <property type="entry name" value="WD40_repeat_dom_sf"/>
</dbReference>
<dbReference type="GO" id="GO:0005730">
    <property type="term" value="C:nucleolus"/>
    <property type="evidence" value="ECO:0007669"/>
    <property type="project" value="UniProtKB-SubCell"/>
</dbReference>
<name>A0A2C6KSY6_9APIC</name>
<dbReference type="Proteomes" id="UP000221165">
    <property type="component" value="Unassembled WGS sequence"/>
</dbReference>
<evidence type="ECO:0000256" key="5">
    <source>
        <dbReference type="PROSITE-ProRule" id="PRU00221"/>
    </source>
</evidence>
<feature type="compositionally biased region" description="Polar residues" evidence="6">
    <location>
        <begin position="354"/>
        <end position="364"/>
    </location>
</feature>
<keyword evidence="2 5" id="KW-0853">WD repeat</keyword>
<dbReference type="SUPFAM" id="SSF50978">
    <property type="entry name" value="WD40 repeat-like"/>
    <property type="match status" value="1"/>
</dbReference>
<evidence type="ECO:0000256" key="6">
    <source>
        <dbReference type="SAM" id="MobiDB-lite"/>
    </source>
</evidence>
<feature type="domain" description="NLE" evidence="7">
    <location>
        <begin position="37"/>
        <end position="107"/>
    </location>
</feature>
<dbReference type="PANTHER" id="PTHR19855:SF11">
    <property type="entry name" value="RIBOSOME BIOGENESIS PROTEIN WDR12"/>
    <property type="match status" value="1"/>
</dbReference>
<evidence type="ECO:0000256" key="1">
    <source>
        <dbReference type="ARBA" id="ARBA00004604"/>
    </source>
</evidence>
<comment type="caution">
    <text evidence="8">The sequence shown here is derived from an EMBL/GenBank/DDBJ whole genome shotgun (WGS) entry which is preliminary data.</text>
</comment>
<dbReference type="InterPro" id="IPR019775">
    <property type="entry name" value="WD40_repeat_CS"/>
</dbReference>
<proteinExistence type="predicted"/>
<feature type="repeat" description="WD" evidence="5">
    <location>
        <begin position="279"/>
        <end position="311"/>
    </location>
</feature>
<feature type="compositionally biased region" description="Low complexity" evidence="6">
    <location>
        <begin position="1"/>
        <end position="12"/>
    </location>
</feature>
<accession>A0A2C6KSY6</accession>
<dbReference type="PANTHER" id="PTHR19855">
    <property type="entry name" value="WD40 REPEAT PROTEIN 12, 37"/>
    <property type="match status" value="1"/>
</dbReference>
<protein>
    <submittedName>
        <fullName evidence="8">Nle domain-containing protein</fullName>
    </submittedName>
</protein>
<keyword evidence="9" id="KW-1185">Reference proteome</keyword>
<dbReference type="InterPro" id="IPR001680">
    <property type="entry name" value="WD40_rpt"/>
</dbReference>
<sequence length="578" mass="63062">MTASSSSSPTRSDSPDVELRSDHGDGSLFSRVEAHEVQVHLSTDLPEVFQLPDHPFVVPSNFSRLELSRLVNQLLQQQNEEEWSGYQPFDFLVDAQWFLRTSLQKYMDDRGMTAEVPLNLHYQLAVRHLDADTLPPTRDWISSLTSIPSEGDLHWRVTVNTYLELRFHAMLMETSYDGRCRLYRVSRSSSSSPSSSHARPMLEVAMHQGPLTAGAAFAAGAFLPPHCMQLIVGSKGGALSVLNTWSESAPCSRKEEESKCSGGPEVSSIGSWHAELQCVGCQDSSVLCVGLSTDGVTIASGGADGTVLLWENFETLTEAANRAEERAKEEEAVVELNAQGKPKRKRGPQRHGDSNTQQLDPKLRLSSNHTEAVTDVAFAPPPFRCVLFSGSLDGTISAWDTLVGGDPLSTWTTPRAITSLTCSPTNGRVVCTAHEDGRIRLWDVRSGDSEVSSLIEPMKSSSTSKSVTTPDTNTRLDLRFAFGFPHRRLATQVRWSPRGAKGDAVSEHLISSVGQDGALRILDVRAPSTPLLVLDISNGKEKKPVRLLTCTWCDTGRIAAGGSDGVTRIHTIGARWTG</sequence>
<evidence type="ECO:0000313" key="9">
    <source>
        <dbReference type="Proteomes" id="UP000221165"/>
    </source>
</evidence>
<dbReference type="OrthoDB" id="10261640at2759"/>
<feature type="repeat" description="WD" evidence="5">
    <location>
        <begin position="417"/>
        <end position="452"/>
    </location>
</feature>
<dbReference type="PROSITE" id="PS50082">
    <property type="entry name" value="WD_REPEATS_2"/>
    <property type="match status" value="3"/>
</dbReference>
<feature type="region of interest" description="Disordered" evidence="6">
    <location>
        <begin position="321"/>
        <end position="364"/>
    </location>
</feature>
<dbReference type="InterPro" id="IPR012972">
    <property type="entry name" value="NLE"/>
</dbReference>
<dbReference type="PRINTS" id="PR00320">
    <property type="entry name" value="GPROTEINBRPT"/>
</dbReference>
<feature type="region of interest" description="Disordered" evidence="6">
    <location>
        <begin position="1"/>
        <end position="25"/>
    </location>
</feature>
<dbReference type="InterPro" id="IPR020472">
    <property type="entry name" value="WD40_PAC1"/>
</dbReference>
<feature type="repeat" description="WD" evidence="5">
    <location>
        <begin position="366"/>
        <end position="400"/>
    </location>
</feature>